<sequence>MTSRNWPNLETGSRQDRKPSRLRDHAARSVARVIAAGTETYDRMRHLPRLIPMTCDQIADDTMETRRAILARLARALRAERSRGRAGHWTYDLNRHIGLRQAFEAERRRLGPGEAPPKTHPPPKGGG</sequence>
<feature type="compositionally biased region" description="Polar residues" evidence="1">
    <location>
        <begin position="1"/>
        <end position="12"/>
    </location>
</feature>
<keyword evidence="3" id="KW-1185">Reference proteome</keyword>
<dbReference type="RefSeq" id="WP_244521230.1">
    <property type="nucleotide sequence ID" value="NZ_FMXQ01000004.1"/>
</dbReference>
<dbReference type="Proteomes" id="UP000199071">
    <property type="component" value="Unassembled WGS sequence"/>
</dbReference>
<accession>A0A1G6CEA5</accession>
<feature type="region of interest" description="Disordered" evidence="1">
    <location>
        <begin position="103"/>
        <end position="127"/>
    </location>
</feature>
<protein>
    <submittedName>
        <fullName evidence="2">Uncharacterized protein</fullName>
    </submittedName>
</protein>
<evidence type="ECO:0000313" key="3">
    <source>
        <dbReference type="Proteomes" id="UP000199071"/>
    </source>
</evidence>
<feature type="compositionally biased region" description="Basic and acidic residues" evidence="1">
    <location>
        <begin position="13"/>
        <end position="25"/>
    </location>
</feature>
<dbReference type="AlphaFoldDB" id="A0A1G6CEA5"/>
<evidence type="ECO:0000313" key="2">
    <source>
        <dbReference type="EMBL" id="SDB31151.1"/>
    </source>
</evidence>
<dbReference type="EMBL" id="FMXQ01000004">
    <property type="protein sequence ID" value="SDB31151.1"/>
    <property type="molecule type" value="Genomic_DNA"/>
</dbReference>
<organism evidence="2 3">
    <name type="scientific">Bauldia litoralis</name>
    <dbReference type="NCBI Taxonomy" id="665467"/>
    <lineage>
        <taxon>Bacteria</taxon>
        <taxon>Pseudomonadati</taxon>
        <taxon>Pseudomonadota</taxon>
        <taxon>Alphaproteobacteria</taxon>
        <taxon>Hyphomicrobiales</taxon>
        <taxon>Kaistiaceae</taxon>
        <taxon>Bauldia</taxon>
    </lineage>
</organism>
<feature type="compositionally biased region" description="Pro residues" evidence="1">
    <location>
        <begin position="114"/>
        <end position="127"/>
    </location>
</feature>
<evidence type="ECO:0000256" key="1">
    <source>
        <dbReference type="SAM" id="MobiDB-lite"/>
    </source>
</evidence>
<feature type="region of interest" description="Disordered" evidence="1">
    <location>
        <begin position="1"/>
        <end position="25"/>
    </location>
</feature>
<name>A0A1G6CEA5_9HYPH</name>
<reference evidence="2 3" key="1">
    <citation type="submission" date="2016-10" db="EMBL/GenBank/DDBJ databases">
        <authorList>
            <person name="de Groot N.N."/>
        </authorList>
    </citation>
    <scope>NUCLEOTIDE SEQUENCE [LARGE SCALE GENOMIC DNA]</scope>
    <source>
        <strain evidence="2 3">ATCC 35022</strain>
    </source>
</reference>
<proteinExistence type="predicted"/>
<gene>
    <name evidence="2" type="ORF">SAMN02982931_02372</name>
</gene>